<keyword evidence="2" id="KW-1185">Reference proteome</keyword>
<evidence type="ECO:0000313" key="2">
    <source>
        <dbReference type="Proteomes" id="UP001155241"/>
    </source>
</evidence>
<organism evidence="1 2">
    <name type="scientific">Aeoliella straminimaris</name>
    <dbReference type="NCBI Taxonomy" id="2954799"/>
    <lineage>
        <taxon>Bacteria</taxon>
        <taxon>Pseudomonadati</taxon>
        <taxon>Planctomycetota</taxon>
        <taxon>Planctomycetia</taxon>
        <taxon>Pirellulales</taxon>
        <taxon>Lacipirellulaceae</taxon>
        <taxon>Aeoliella</taxon>
    </lineage>
</organism>
<dbReference type="PANTHER" id="PTHR30203:SF33">
    <property type="entry name" value="BLR4455 PROTEIN"/>
    <property type="match status" value="1"/>
</dbReference>
<comment type="caution">
    <text evidence="1">The sequence shown here is derived from an EMBL/GenBank/DDBJ whole genome shotgun (WGS) entry which is preliminary data.</text>
</comment>
<protein>
    <submittedName>
        <fullName evidence="1">TolC family protein</fullName>
    </submittedName>
</protein>
<accession>A0A9X2FDI5</accession>
<reference evidence="1" key="1">
    <citation type="submission" date="2022-06" db="EMBL/GenBank/DDBJ databases">
        <title>Aeoliella straminimaris, a novel planctomycete from sediments.</title>
        <authorList>
            <person name="Vitorino I.R."/>
            <person name="Lage O.M."/>
        </authorList>
    </citation>
    <scope>NUCLEOTIDE SEQUENCE</scope>
    <source>
        <strain evidence="1">ICT_H6.2</strain>
    </source>
</reference>
<dbReference type="Proteomes" id="UP001155241">
    <property type="component" value="Unassembled WGS sequence"/>
</dbReference>
<proteinExistence type="predicted"/>
<name>A0A9X2FDI5_9BACT</name>
<dbReference type="GO" id="GO:0015562">
    <property type="term" value="F:efflux transmembrane transporter activity"/>
    <property type="evidence" value="ECO:0007669"/>
    <property type="project" value="InterPro"/>
</dbReference>
<dbReference type="RefSeq" id="WP_252851983.1">
    <property type="nucleotide sequence ID" value="NZ_JAMXLR010000026.1"/>
</dbReference>
<dbReference type="SUPFAM" id="SSF56954">
    <property type="entry name" value="Outer membrane efflux proteins (OEP)"/>
    <property type="match status" value="2"/>
</dbReference>
<dbReference type="AlphaFoldDB" id="A0A9X2FDI5"/>
<dbReference type="PANTHER" id="PTHR30203">
    <property type="entry name" value="OUTER MEMBRANE CATION EFFLUX PROTEIN"/>
    <property type="match status" value="1"/>
</dbReference>
<dbReference type="InterPro" id="IPR010131">
    <property type="entry name" value="MdtP/NodT-like"/>
</dbReference>
<dbReference type="PROSITE" id="PS51257">
    <property type="entry name" value="PROKAR_LIPOPROTEIN"/>
    <property type="match status" value="1"/>
</dbReference>
<evidence type="ECO:0000313" key="1">
    <source>
        <dbReference type="EMBL" id="MCO6043881.1"/>
    </source>
</evidence>
<sequence length="897" mass="99084">MSPRLLIVAYFTALSLLAVGCSPTFYRRQADRQAECLVNQKAVPADGIPGSYNIAIDPRSRMFDPFDPDVEPMPPDDPTSAQYMECVDGKRGSAEWRKLPKTSFVDNPRWQQYLPRNEEGDIALDQQAAMEMALLQSTSYQSQLEELYLSALDVSFERFRFDTQFFGGSQIVYRTEGSGRGGDSTLNVSPFSSAAGPSIDNNRLRAETLTATGGEFVVGLANSLVWQFSGSDNYTGSTLLDFSLVQPLLRAGGRVVVLERLTIAERALLANVRQMERYRRGFYAEIITGRDSGGGPSRRGGFFGGAGLEGFSGVGGGGFGRVGGFGGFGGGGGGGFTGGAGAAQAGGFLGLLQDQQELRNQRANVTALKASVSQLQATFEAGRIDRFQVDLARQALFQAQSLLLQQENAYRASLESFQTDIGLPPELAVAIRDPYLDRFNLLDPDLEGLKYDVANVLDTLRDRRQQLLEAGPDDAALRALATEELEATHEAIDDLVAAIAVRLEAVKEDFVKLDVALPQRRESLEQLVTRPEVLQAEIDTSLLSVEHLNEYVANRRSELVRLQQVFEKTLQDLTELPGSDTNEDIEARLRNTTELLGRTSGELLELSLLQASVRLETVAIKPIELQPAQALAIASAHRRDWMNARANLVDTWRLIKFNANELESSLDLVVNGEIGNVGQNPFNIEASNSALQFGLRFDAPLTRLAERNVYRQSLIEYQQARRSYYQYRDQVYLGLRNRLRQMRLDEINLELRRAAVQLAISQVDLTQLRLSEPPQPGETAELGNTTARDLVQSLSDLLNVQNDFLSVWVDYAVQQVSLEFDLGVMEIDSRGIRIDSQVPYSAYLTNLPVYPSDLYPGMGCGPPLETRDAGEVLEEIEPLLDEIEQPLEMLPAPESDE</sequence>
<dbReference type="EMBL" id="JAMXLR010000026">
    <property type="protein sequence ID" value="MCO6043881.1"/>
    <property type="molecule type" value="Genomic_DNA"/>
</dbReference>
<dbReference type="Gene3D" id="1.20.1600.10">
    <property type="entry name" value="Outer membrane efflux proteins (OEP)"/>
    <property type="match status" value="2"/>
</dbReference>
<gene>
    <name evidence="1" type="ORF">NG895_08170</name>
</gene>